<evidence type="ECO:0000313" key="2">
    <source>
        <dbReference type="Proteomes" id="UP000018144"/>
    </source>
</evidence>
<proteinExistence type="predicted"/>
<dbReference type="EMBL" id="HF935252">
    <property type="protein sequence ID" value="CCX05352.1"/>
    <property type="molecule type" value="Genomic_DNA"/>
</dbReference>
<dbReference type="OrthoDB" id="10428350at2759"/>
<keyword evidence="2" id="KW-1185">Reference proteome</keyword>
<name>U4KVL5_PYROM</name>
<sequence>MVYERVWPAEVIIPLNADGSIPAELDLPFRVLDVEHTNDANRELRYYPVWKNGQLVGESRDCPKVHDGNLVTNERVMALAHAGAGAAVGFPALFGAGQYTWPVGYPNPIPTTQTSHLERQFLPANGTLVSAPVPLSWDGAVTWGALEAQLKATNDAAAANNAAINAANNAAIFQAAINARVAQNNANNVVFPPAAWPLGNLPGLPPAILPAPAPAPVIPAPVAAPVVPPGGGWIAFPGANPPVVAAPVVPAPAPQPGNIPHLPPGVGVDDAMIDLALNQQIYGNMLRYFQQ</sequence>
<protein>
    <submittedName>
        <fullName evidence="1">Uncharacterized protein</fullName>
    </submittedName>
</protein>
<reference evidence="1 2" key="1">
    <citation type="journal article" date="2013" name="PLoS Genet.">
        <title>The genome and development-dependent transcriptomes of Pyronema confluens: a window into fungal evolution.</title>
        <authorList>
            <person name="Traeger S."/>
            <person name="Altegoer F."/>
            <person name="Freitag M."/>
            <person name="Gabaldon T."/>
            <person name="Kempken F."/>
            <person name="Kumar A."/>
            <person name="Marcet-Houben M."/>
            <person name="Poggeler S."/>
            <person name="Stajich J.E."/>
            <person name="Nowrousian M."/>
        </authorList>
    </citation>
    <scope>NUCLEOTIDE SEQUENCE [LARGE SCALE GENOMIC DNA]</scope>
    <source>
        <strain evidence="2">CBS 100304</strain>
        <tissue evidence="1">Vegetative mycelium</tissue>
    </source>
</reference>
<accession>U4KVL5</accession>
<organism evidence="1 2">
    <name type="scientific">Pyronema omphalodes (strain CBS 100304)</name>
    <name type="common">Pyronema confluens</name>
    <dbReference type="NCBI Taxonomy" id="1076935"/>
    <lineage>
        <taxon>Eukaryota</taxon>
        <taxon>Fungi</taxon>
        <taxon>Dikarya</taxon>
        <taxon>Ascomycota</taxon>
        <taxon>Pezizomycotina</taxon>
        <taxon>Pezizomycetes</taxon>
        <taxon>Pezizales</taxon>
        <taxon>Pyronemataceae</taxon>
        <taxon>Pyronema</taxon>
    </lineage>
</organism>
<evidence type="ECO:0000313" key="1">
    <source>
        <dbReference type="EMBL" id="CCX05352.1"/>
    </source>
</evidence>
<dbReference type="AlphaFoldDB" id="U4KVL5"/>
<dbReference type="Proteomes" id="UP000018144">
    <property type="component" value="Unassembled WGS sequence"/>
</dbReference>
<gene>
    <name evidence="1" type="ORF">PCON_04939</name>
</gene>